<feature type="domain" description="ABC transporter" evidence="6">
    <location>
        <begin position="4"/>
        <end position="229"/>
    </location>
</feature>
<accession>A0A939LQL1</accession>
<dbReference type="PANTHER" id="PTHR42711:SF16">
    <property type="entry name" value="ABC TRANSPORTER ATP-BINDING PROTEIN"/>
    <property type="match status" value="1"/>
</dbReference>
<evidence type="ECO:0000313" key="8">
    <source>
        <dbReference type="Proteomes" id="UP000664209"/>
    </source>
</evidence>
<evidence type="ECO:0000256" key="3">
    <source>
        <dbReference type="ARBA" id="ARBA00022741"/>
    </source>
</evidence>
<evidence type="ECO:0000256" key="1">
    <source>
        <dbReference type="ARBA" id="ARBA00004202"/>
    </source>
</evidence>
<name>A0A939LQL1_9CELL</name>
<dbReference type="SMART" id="SM00382">
    <property type="entry name" value="AAA"/>
    <property type="match status" value="1"/>
</dbReference>
<dbReference type="InterPro" id="IPR017871">
    <property type="entry name" value="ABC_transporter-like_CS"/>
</dbReference>
<dbReference type="GO" id="GO:0046677">
    <property type="term" value="P:response to antibiotic"/>
    <property type="evidence" value="ECO:0007669"/>
    <property type="project" value="UniProtKB-KW"/>
</dbReference>
<keyword evidence="8" id="KW-1185">Reference proteome</keyword>
<dbReference type="PROSITE" id="PS00211">
    <property type="entry name" value="ABC_TRANSPORTER_1"/>
    <property type="match status" value="1"/>
</dbReference>
<evidence type="ECO:0000259" key="6">
    <source>
        <dbReference type="PROSITE" id="PS50893"/>
    </source>
</evidence>
<dbReference type="RefSeq" id="WP_208054869.1">
    <property type="nucleotide sequence ID" value="NZ_JAGEMK010000002.1"/>
</dbReference>
<dbReference type="Gene3D" id="3.40.50.300">
    <property type="entry name" value="P-loop containing nucleotide triphosphate hydrolases"/>
    <property type="match status" value="1"/>
</dbReference>
<dbReference type="Pfam" id="PF00005">
    <property type="entry name" value="ABC_tran"/>
    <property type="match status" value="1"/>
</dbReference>
<organism evidence="7 8">
    <name type="scientific">Actinotalea soli</name>
    <dbReference type="NCBI Taxonomy" id="2819234"/>
    <lineage>
        <taxon>Bacteria</taxon>
        <taxon>Bacillati</taxon>
        <taxon>Actinomycetota</taxon>
        <taxon>Actinomycetes</taxon>
        <taxon>Micrococcales</taxon>
        <taxon>Cellulomonadaceae</taxon>
        <taxon>Actinotalea</taxon>
    </lineage>
</organism>
<dbReference type="PANTHER" id="PTHR42711">
    <property type="entry name" value="ABC TRANSPORTER ATP-BINDING PROTEIN"/>
    <property type="match status" value="1"/>
</dbReference>
<dbReference type="InterPro" id="IPR050763">
    <property type="entry name" value="ABC_transporter_ATP-binding"/>
</dbReference>
<dbReference type="GO" id="GO:0016887">
    <property type="term" value="F:ATP hydrolysis activity"/>
    <property type="evidence" value="ECO:0007669"/>
    <property type="project" value="InterPro"/>
</dbReference>
<keyword evidence="4 7" id="KW-0067">ATP-binding</keyword>
<dbReference type="InterPro" id="IPR027417">
    <property type="entry name" value="P-loop_NTPase"/>
</dbReference>
<keyword evidence="5" id="KW-0046">Antibiotic resistance</keyword>
<proteinExistence type="predicted"/>
<dbReference type="AlphaFoldDB" id="A0A939LQL1"/>
<comment type="subcellular location">
    <subcellularLocation>
        <location evidence="1">Cell membrane</location>
        <topology evidence="1">Peripheral membrane protein</topology>
    </subcellularLocation>
</comment>
<protein>
    <submittedName>
        <fullName evidence="7">ABC transporter ATP-binding protein</fullName>
    </submittedName>
</protein>
<keyword evidence="3" id="KW-0547">Nucleotide-binding</keyword>
<dbReference type="Proteomes" id="UP000664209">
    <property type="component" value="Unassembled WGS sequence"/>
</dbReference>
<gene>
    <name evidence="7" type="ORF">J4G33_05175</name>
</gene>
<dbReference type="InterPro" id="IPR003439">
    <property type="entry name" value="ABC_transporter-like_ATP-bd"/>
</dbReference>
<keyword evidence="2" id="KW-0813">Transport</keyword>
<sequence length="308" mass="32855">MSAIEMHDLHKTYRSTTAVAGVSLTVPEGSIMGLVGRNGAGKTTTVEITAGLREPDRGRVSVLGLDPRRDRRAVRQVLGVQLQESQLHSALTALELVTLYRSLYRSGLGPAAALEAVGLGRSAGTRFEKLSGGQQQRLSIALAIIGRPRVVILDELTTGLDPEARREVWGLVDGLRADGVTVLLVSHHMDEVERLCDQVALLDAGRVASTGSPATIVARAALPQRVRFDAEHGLDAALLRALPEVEEVEVRGRGVVVRGRGDLERAVSTSLTRHGVVVTGASVERPTLEDAFLALTGRQAGPDTEVDR</sequence>
<dbReference type="GO" id="GO:0005524">
    <property type="term" value="F:ATP binding"/>
    <property type="evidence" value="ECO:0007669"/>
    <property type="project" value="UniProtKB-KW"/>
</dbReference>
<evidence type="ECO:0000256" key="2">
    <source>
        <dbReference type="ARBA" id="ARBA00022448"/>
    </source>
</evidence>
<evidence type="ECO:0000256" key="5">
    <source>
        <dbReference type="ARBA" id="ARBA00023251"/>
    </source>
</evidence>
<dbReference type="EMBL" id="JAGEMK010000002">
    <property type="protein sequence ID" value="MBO1751190.1"/>
    <property type="molecule type" value="Genomic_DNA"/>
</dbReference>
<evidence type="ECO:0000313" key="7">
    <source>
        <dbReference type="EMBL" id="MBO1751190.1"/>
    </source>
</evidence>
<reference evidence="7" key="1">
    <citation type="submission" date="2021-03" db="EMBL/GenBank/DDBJ databases">
        <title>Actinotalea soli sp. nov., isolated from soil.</title>
        <authorList>
            <person name="Ping W."/>
            <person name="Zhang J."/>
        </authorList>
    </citation>
    <scope>NUCLEOTIDE SEQUENCE</scope>
    <source>
        <strain evidence="7">BY-33</strain>
    </source>
</reference>
<dbReference type="PROSITE" id="PS50893">
    <property type="entry name" value="ABC_TRANSPORTER_2"/>
    <property type="match status" value="1"/>
</dbReference>
<dbReference type="CDD" id="cd03230">
    <property type="entry name" value="ABC_DR_subfamily_A"/>
    <property type="match status" value="1"/>
</dbReference>
<dbReference type="InterPro" id="IPR003593">
    <property type="entry name" value="AAA+_ATPase"/>
</dbReference>
<dbReference type="GO" id="GO:0005886">
    <property type="term" value="C:plasma membrane"/>
    <property type="evidence" value="ECO:0007669"/>
    <property type="project" value="UniProtKB-SubCell"/>
</dbReference>
<dbReference type="SUPFAM" id="SSF52540">
    <property type="entry name" value="P-loop containing nucleoside triphosphate hydrolases"/>
    <property type="match status" value="1"/>
</dbReference>
<comment type="caution">
    <text evidence="7">The sequence shown here is derived from an EMBL/GenBank/DDBJ whole genome shotgun (WGS) entry which is preliminary data.</text>
</comment>
<evidence type="ECO:0000256" key="4">
    <source>
        <dbReference type="ARBA" id="ARBA00022840"/>
    </source>
</evidence>